<evidence type="ECO:0000313" key="1">
    <source>
        <dbReference type="EMBL" id="KAF7804874.1"/>
    </source>
</evidence>
<evidence type="ECO:0000313" key="2">
    <source>
        <dbReference type="Proteomes" id="UP000634136"/>
    </source>
</evidence>
<accession>A0A834W5F5</accession>
<dbReference type="AlphaFoldDB" id="A0A834W5F5"/>
<gene>
    <name evidence="1" type="ORF">G2W53_043985</name>
</gene>
<keyword evidence="1" id="KW-0418">Kinase</keyword>
<proteinExistence type="predicted"/>
<dbReference type="EMBL" id="JAAIUW010000013">
    <property type="protein sequence ID" value="KAF7804874.1"/>
    <property type="molecule type" value="Genomic_DNA"/>
</dbReference>
<organism evidence="1 2">
    <name type="scientific">Senna tora</name>
    <dbReference type="NCBI Taxonomy" id="362788"/>
    <lineage>
        <taxon>Eukaryota</taxon>
        <taxon>Viridiplantae</taxon>
        <taxon>Streptophyta</taxon>
        <taxon>Embryophyta</taxon>
        <taxon>Tracheophyta</taxon>
        <taxon>Spermatophyta</taxon>
        <taxon>Magnoliopsida</taxon>
        <taxon>eudicotyledons</taxon>
        <taxon>Gunneridae</taxon>
        <taxon>Pentapetalae</taxon>
        <taxon>rosids</taxon>
        <taxon>fabids</taxon>
        <taxon>Fabales</taxon>
        <taxon>Fabaceae</taxon>
        <taxon>Caesalpinioideae</taxon>
        <taxon>Cassia clade</taxon>
        <taxon>Senna</taxon>
    </lineage>
</organism>
<keyword evidence="1" id="KW-0808">Transferase</keyword>
<keyword evidence="2" id="KW-1185">Reference proteome</keyword>
<sequence length="61" mass="6970">MTSIASKPRSWFMKYLLSKENIEDSKEVVNAINCMNSVFEVEGTAKGIPKEPHKSVFEEYT</sequence>
<reference evidence="1" key="1">
    <citation type="submission" date="2020-09" db="EMBL/GenBank/DDBJ databases">
        <title>Genome-Enabled Discovery of Anthraquinone Biosynthesis in Senna tora.</title>
        <authorList>
            <person name="Kang S.-H."/>
            <person name="Pandey R.P."/>
            <person name="Lee C.-M."/>
            <person name="Sim J.-S."/>
            <person name="Jeong J.-T."/>
            <person name="Choi B.-S."/>
            <person name="Jung M."/>
            <person name="Ginzburg D."/>
            <person name="Zhao K."/>
            <person name="Won S.Y."/>
            <person name="Oh T.-J."/>
            <person name="Yu Y."/>
            <person name="Kim N.-H."/>
            <person name="Lee O.R."/>
            <person name="Lee T.-H."/>
            <person name="Bashyal P."/>
            <person name="Kim T.-S."/>
            <person name="Lee W.-H."/>
            <person name="Kawkins C."/>
            <person name="Kim C.-K."/>
            <person name="Kim J.S."/>
            <person name="Ahn B.O."/>
            <person name="Rhee S.Y."/>
            <person name="Sohng J.K."/>
        </authorList>
    </citation>
    <scope>NUCLEOTIDE SEQUENCE</scope>
    <source>
        <tissue evidence="1">Leaf</tissue>
    </source>
</reference>
<dbReference type="Proteomes" id="UP000634136">
    <property type="component" value="Unassembled WGS sequence"/>
</dbReference>
<dbReference type="OrthoDB" id="60033at2759"/>
<protein>
    <submittedName>
        <fullName evidence="1">Histidine kinase CKI1-like</fullName>
    </submittedName>
</protein>
<name>A0A834W5F5_9FABA</name>
<dbReference type="GO" id="GO:0016301">
    <property type="term" value="F:kinase activity"/>
    <property type="evidence" value="ECO:0007669"/>
    <property type="project" value="UniProtKB-KW"/>
</dbReference>
<comment type="caution">
    <text evidence="1">The sequence shown here is derived from an EMBL/GenBank/DDBJ whole genome shotgun (WGS) entry which is preliminary data.</text>
</comment>